<evidence type="ECO:0000313" key="2">
    <source>
        <dbReference type="EMBL" id="QOD55609.1"/>
    </source>
</evidence>
<dbReference type="AlphaFoldDB" id="A0A7L8A168"/>
<feature type="transmembrane region" description="Helical" evidence="1">
    <location>
        <begin position="731"/>
        <end position="761"/>
    </location>
</feature>
<organism evidence="2 3">
    <name type="scientific">Photobacterium damsela subsp. piscicida</name>
    <name type="common">Pasteurella piscicida</name>
    <dbReference type="NCBI Taxonomy" id="38294"/>
    <lineage>
        <taxon>Bacteria</taxon>
        <taxon>Pseudomonadati</taxon>
        <taxon>Pseudomonadota</taxon>
        <taxon>Gammaproteobacteria</taxon>
        <taxon>Vibrionales</taxon>
        <taxon>Vibrionaceae</taxon>
        <taxon>Photobacterium</taxon>
    </lineage>
</organism>
<feature type="transmembrane region" description="Helical" evidence="1">
    <location>
        <begin position="661"/>
        <end position="683"/>
    </location>
</feature>
<gene>
    <name evidence="2" type="ORF">IC627_09655</name>
</gene>
<keyword evidence="1" id="KW-0472">Membrane</keyword>
<evidence type="ECO:0000313" key="3">
    <source>
        <dbReference type="Proteomes" id="UP000516656"/>
    </source>
</evidence>
<proteinExistence type="predicted"/>
<name>A0A7L8A168_PHODP</name>
<keyword evidence="1" id="KW-0812">Transmembrane</keyword>
<sequence length="808" mass="91837">MKIIGDLKKLIKSVFRFNLKVAKNTAIFLFMLLCPLLWSKVGFADSTDTSSAHNLYLSFSKLLGNETGISHSSVSTLASDMLLVLIQYVVMMSCYITLILFCYFGLKAGLNTAAVAYKKGNKAKELQQLAENQSLKFLGLLFFFLSTIPSPYTSTEHKLSNGAIVYKPIYQSIGETVFLSVIESTEKFAETNIEVEHLVKDFEVKKKTYLESDFRDFSIAYLQSGSSNSTSHFNIVETDRLYKVEFQMGPNYYTYKFNKDLDKHKRAAELGFDIKQYEWKFINDYMNALATHAYKLKKSVQDTQIHGNSIYTTYVSKRGKKQFNKSYETYCDSMYEAHDSMSKSEFNSLIFLSAKCASKAFMTESYDNSYWSYLDTTSGMTDLNTNYAMHFGLENQSMSIEEMISETKELCKDGFLACEEAIDFVSNEYVKSNTKLGLATPFTKHIADFFDISFKTSGLLSSRTFEVSDAKTDEIKEATILDAVTESVSRVDFNTLPTNFSKYIDFAMTDIQDLDIPTDFEEVVKMGIGSKPMIWIDRFSTCMRYPDQIRNGYRCLQRHSEMTKFSIDGLQEGVKIIVVSKIFDSLFSPKNKAKQADVEVGTKMSKKMLGLTGVGIALSTYFTDYSVTDVFSNYETDTFVGTMIVKTVGYAIGLDTSFIHIYAMSLIMPALIMAFYGIMPIWLVIKAFVTYSVQLFLNLVVFPCIRIPILIKDYGLLDGFGAFVEENYKTILLMFLSVSFMHNLEAMLNLNLGFLVVAVTDIFMIEVNSMTDLLLNAMNLCFSFIIMIYILNQVLENFFDKTLKIVEQ</sequence>
<evidence type="ECO:0000256" key="1">
    <source>
        <dbReference type="SAM" id="Phobius"/>
    </source>
</evidence>
<feature type="transmembrane region" description="Helical" evidence="1">
    <location>
        <begin position="85"/>
        <end position="106"/>
    </location>
</feature>
<feature type="transmembrane region" description="Helical" evidence="1">
    <location>
        <begin position="773"/>
        <end position="791"/>
    </location>
</feature>
<accession>A0A7L8A168</accession>
<dbReference type="Proteomes" id="UP000516656">
    <property type="component" value="Chromosome 1"/>
</dbReference>
<reference evidence="2 3" key="1">
    <citation type="submission" date="2020-09" db="EMBL/GenBank/DDBJ databases">
        <title>Complete, closed and curated genome sequences of Photobacterium damselae subsp. piscicida isolates from Australia indicate localised evolution and additional plasmid-borne pathogenicity mechanisms.</title>
        <authorList>
            <person name="Baseggio L."/>
            <person name="Silayeva O."/>
            <person name="Buller N."/>
            <person name="Landos M."/>
            <person name="Engelstaedter J."/>
            <person name="Barnes A.C."/>
        </authorList>
    </citation>
    <scope>NUCLEOTIDE SEQUENCE [LARGE SCALE GENOMIC DNA]</scope>
    <source>
        <strain evidence="2 3">AS-16-0540-1</strain>
    </source>
</reference>
<dbReference type="EMBL" id="CP061854">
    <property type="protein sequence ID" value="QOD55609.1"/>
    <property type="molecule type" value="Genomic_DNA"/>
</dbReference>
<dbReference type="RefSeq" id="WP_191169323.1">
    <property type="nucleotide sequence ID" value="NZ_CP061861.1"/>
</dbReference>
<feature type="transmembrane region" description="Helical" evidence="1">
    <location>
        <begin position="695"/>
        <end position="711"/>
    </location>
</feature>
<keyword evidence="1" id="KW-1133">Transmembrane helix</keyword>
<feature type="transmembrane region" description="Helical" evidence="1">
    <location>
        <begin position="21"/>
        <end position="38"/>
    </location>
</feature>
<protein>
    <submittedName>
        <fullName evidence="2">Uncharacterized protein</fullName>
    </submittedName>
</protein>